<dbReference type="eggNOG" id="arCOG02436">
    <property type="taxonomic scope" value="Archaea"/>
</dbReference>
<feature type="transmembrane region" description="Helical" evidence="1">
    <location>
        <begin position="179"/>
        <end position="205"/>
    </location>
</feature>
<keyword evidence="1" id="KW-1133">Transmembrane helix</keyword>
<accession>A1RZU9</accession>
<protein>
    <submittedName>
        <fullName evidence="2">ABC-type transport system involved in multi-copper enzyme maturation permease component-like protein</fullName>
    </submittedName>
</protein>
<keyword evidence="1" id="KW-0812">Transmembrane</keyword>
<dbReference type="PANTHER" id="PTHR43471:SF14">
    <property type="entry name" value="ABC-2 TYPE TRANSPORT SYSTEM PERMEASE PROTEIN"/>
    <property type="match status" value="1"/>
</dbReference>
<dbReference type="EnsemblBacteria" id="ABL78729">
    <property type="protein sequence ID" value="ABL78729"/>
    <property type="gene ID" value="Tpen_1332"/>
</dbReference>
<dbReference type="EMBL" id="CP000505">
    <property type="protein sequence ID" value="ABL78729.1"/>
    <property type="molecule type" value="Genomic_DNA"/>
</dbReference>
<evidence type="ECO:0000256" key="1">
    <source>
        <dbReference type="SAM" id="Phobius"/>
    </source>
</evidence>
<feature type="transmembrane region" description="Helical" evidence="1">
    <location>
        <begin position="62"/>
        <end position="83"/>
    </location>
</feature>
<gene>
    <name evidence="2" type="ordered locus">Tpen_1332</name>
</gene>
<evidence type="ECO:0000313" key="3">
    <source>
        <dbReference type="Proteomes" id="UP000000641"/>
    </source>
</evidence>
<dbReference type="GO" id="GO:0140359">
    <property type="term" value="F:ABC-type transporter activity"/>
    <property type="evidence" value="ECO:0007669"/>
    <property type="project" value="InterPro"/>
</dbReference>
<reference evidence="3" key="1">
    <citation type="journal article" date="2008" name="J. Bacteriol.">
        <title>Genome sequence of Thermofilum pendens reveals an exceptional loss of biosynthetic pathways without genome reduction.</title>
        <authorList>
            <person name="Anderson I."/>
            <person name="Rodriguez J."/>
            <person name="Susanti D."/>
            <person name="Porat I."/>
            <person name="Reich C."/>
            <person name="Ulrich L.E."/>
            <person name="Elkins J.G."/>
            <person name="Mavromatis K."/>
            <person name="Lykidis A."/>
            <person name="Kim E."/>
            <person name="Thompson L.S."/>
            <person name="Nolan M."/>
            <person name="Land M."/>
            <person name="Copeland A."/>
            <person name="Lapidus A."/>
            <person name="Lucas S."/>
            <person name="Detter C."/>
            <person name="Zhulin I.B."/>
            <person name="Olsen G.J."/>
            <person name="Whitman W."/>
            <person name="Mukhopadhyay B."/>
            <person name="Bristow J."/>
            <person name="Kyrpides N."/>
        </authorList>
    </citation>
    <scope>NUCLEOTIDE SEQUENCE [LARGE SCALE GENOMIC DNA]</scope>
    <source>
        <strain evidence="3">DSM 2475 / Hrk 5</strain>
    </source>
</reference>
<dbReference type="HOGENOM" id="CLU_068384_1_0_2"/>
<dbReference type="AlphaFoldDB" id="A1RZU9"/>
<dbReference type="GeneID" id="4601307"/>
<proteinExistence type="predicted"/>
<dbReference type="GO" id="GO:0005886">
    <property type="term" value="C:plasma membrane"/>
    <property type="evidence" value="ECO:0007669"/>
    <property type="project" value="UniProtKB-SubCell"/>
</dbReference>
<dbReference type="KEGG" id="tpe:Tpen_1332"/>
<organism evidence="2 3">
    <name type="scientific">Thermofilum pendens (strain DSM 2475 / Hrk 5)</name>
    <dbReference type="NCBI Taxonomy" id="368408"/>
    <lineage>
        <taxon>Archaea</taxon>
        <taxon>Thermoproteota</taxon>
        <taxon>Thermoprotei</taxon>
        <taxon>Thermofilales</taxon>
        <taxon>Thermofilaceae</taxon>
        <taxon>Thermofilum</taxon>
    </lineage>
</organism>
<feature type="transmembrane region" description="Helical" evidence="1">
    <location>
        <begin position="104"/>
        <end position="131"/>
    </location>
</feature>
<dbReference type="PANTHER" id="PTHR43471">
    <property type="entry name" value="ABC TRANSPORTER PERMEASE"/>
    <property type="match status" value="1"/>
</dbReference>
<feature type="transmembrane region" description="Helical" evidence="1">
    <location>
        <begin position="143"/>
        <end position="167"/>
    </location>
</feature>
<dbReference type="OrthoDB" id="86287at2157"/>
<sequence>MVSKVLVIARKEFADTVSSRRFWIVVAVFLLVFLFNTVSVYLSFRAGQIPQERDLFLEIGRGIVASLEVAAPLLGIALGFSAISGERERGTLRLILSKPVYRDVVVSGKVLASLACITLVVSGASLLAVLASAIQGVAVMPDHIVRLAIFIALATLYALTYYAFSLLASILSRKSSHSLLLSLAVWVFFAIALPAASIAIASLLAEPPPPTTTGLAEWLSRVIQTSLTLQYFSPNLHYASLGYQLFGIRITFTAKGNVVEVTEYIGKIDPVRLVVTQWADLALLALYSLMAILASYIAFVNRQEK</sequence>
<name>A1RZU9_THEPD</name>
<feature type="transmembrane region" description="Helical" evidence="1">
    <location>
        <begin position="281"/>
        <end position="300"/>
    </location>
</feature>
<evidence type="ECO:0000313" key="2">
    <source>
        <dbReference type="EMBL" id="ABL78729.1"/>
    </source>
</evidence>
<dbReference type="Proteomes" id="UP000000641">
    <property type="component" value="Chromosome"/>
</dbReference>
<dbReference type="Pfam" id="PF12679">
    <property type="entry name" value="ABC2_membrane_2"/>
    <property type="match status" value="1"/>
</dbReference>
<feature type="transmembrane region" description="Helical" evidence="1">
    <location>
        <begin position="21"/>
        <end position="42"/>
    </location>
</feature>
<dbReference type="RefSeq" id="WP_011752994.1">
    <property type="nucleotide sequence ID" value="NC_008698.1"/>
</dbReference>
<keyword evidence="1" id="KW-0472">Membrane</keyword>
<keyword evidence="3" id="KW-1185">Reference proteome</keyword>
<dbReference type="STRING" id="368408.Tpen_1332"/>